<dbReference type="Proteomes" id="UP000886939">
    <property type="component" value="Unassembled WGS sequence"/>
</dbReference>
<evidence type="ECO:0000313" key="2">
    <source>
        <dbReference type="EMBL" id="GJA39547.1"/>
    </source>
</evidence>
<gene>
    <name evidence="2" type="ORF">KAM343_03430</name>
</gene>
<proteinExistence type="predicted"/>
<protein>
    <submittedName>
        <fullName evidence="2">Uncharacterized protein</fullName>
    </submittedName>
</protein>
<evidence type="ECO:0000313" key="3">
    <source>
        <dbReference type="Proteomes" id="UP000886939"/>
    </source>
</evidence>
<name>A0AAV4YEA4_AERCA</name>
<accession>A0AAV4YEA4</accession>
<dbReference type="EMBL" id="BPNI01000003">
    <property type="protein sequence ID" value="GJA39547.1"/>
    <property type="molecule type" value="Genomic_DNA"/>
</dbReference>
<evidence type="ECO:0000256" key="1">
    <source>
        <dbReference type="SAM" id="MobiDB-lite"/>
    </source>
</evidence>
<comment type="caution">
    <text evidence="2">The sequence shown here is derived from an EMBL/GenBank/DDBJ whole genome shotgun (WGS) entry which is preliminary data.</text>
</comment>
<feature type="region of interest" description="Disordered" evidence="1">
    <location>
        <begin position="41"/>
        <end position="62"/>
    </location>
</feature>
<sequence length="62" mass="6342">MSWWGRVGGADTVPKNPSIVNQWEEGGKAATGGLALARLGSGRAASGHPPGLMLKTSLTLAR</sequence>
<dbReference type="AlphaFoldDB" id="A0AAV4YEA4"/>
<reference evidence="2" key="1">
    <citation type="submission" date="2021-07" db="EMBL/GenBank/DDBJ databases">
        <title>Draft genome sequence of carbapenem-resistant Aeromonas spp. in Japan.</title>
        <authorList>
            <person name="Maehana S."/>
            <person name="Suzuki M."/>
            <person name="Kitasato H."/>
        </authorList>
    </citation>
    <scope>NUCLEOTIDE SEQUENCE</scope>
    <source>
        <strain evidence="2">KAM343</strain>
    </source>
</reference>
<organism evidence="2 3">
    <name type="scientific">Aeromonas caviae</name>
    <name type="common">Aeromonas punctata</name>
    <dbReference type="NCBI Taxonomy" id="648"/>
    <lineage>
        <taxon>Bacteria</taxon>
        <taxon>Pseudomonadati</taxon>
        <taxon>Pseudomonadota</taxon>
        <taxon>Gammaproteobacteria</taxon>
        <taxon>Aeromonadales</taxon>
        <taxon>Aeromonadaceae</taxon>
        <taxon>Aeromonas</taxon>
    </lineage>
</organism>